<dbReference type="RefSeq" id="WP_248006906.1">
    <property type="nucleotide sequence ID" value="NZ_JAJHVV010000001.1"/>
</dbReference>
<reference evidence="3" key="1">
    <citation type="submission" date="2021-11" db="EMBL/GenBank/DDBJ databases">
        <title>Vibrio ZSDE26 sp. nov. and Vibrio ZSDZ34 sp. nov., isolated from coastal seawater in Qingdao.</title>
        <authorList>
            <person name="Zhang P."/>
        </authorList>
    </citation>
    <scope>NUCLEOTIDE SEQUENCE</scope>
    <source>
        <strain evidence="3">ZSDE26</strain>
    </source>
</reference>
<feature type="signal peptide" evidence="2">
    <location>
        <begin position="1"/>
        <end position="21"/>
    </location>
</feature>
<organism evidence="3 4">
    <name type="scientific">Vibrio amylolyticus</name>
    <dbReference type="NCBI Taxonomy" id="2847292"/>
    <lineage>
        <taxon>Bacteria</taxon>
        <taxon>Pseudomonadati</taxon>
        <taxon>Pseudomonadota</taxon>
        <taxon>Gammaproteobacteria</taxon>
        <taxon>Vibrionales</taxon>
        <taxon>Vibrionaceae</taxon>
        <taxon>Vibrio</taxon>
    </lineage>
</organism>
<sequence>MKKRIVLSMVVALTLAGCGGAKSTPSHKKSITPTTPTAPAKPNPNHCSNNSIVKRTGQWEDQPNRDGEKYYRVSYEFLVNACNGIESASVGGYAQENVTIEPVFPDFVVKSEGLTRTFSQYSFANHDATQVRQIERWSGTLPRKDWIMSHAHKCEVNQYPFNGYGEHDDDVGYLMFPDGSIELLNEGPVVILGVRCLDVYGGEIYSDAGTISNLSIRRDSNGNRFVDIHPNLIRNRQFMTYRDGRAYDDIKEALRYATIQENQD</sequence>
<feature type="region of interest" description="Disordered" evidence="1">
    <location>
        <begin position="20"/>
        <end position="65"/>
    </location>
</feature>
<comment type="caution">
    <text evidence="3">The sequence shown here is derived from an EMBL/GenBank/DDBJ whole genome shotgun (WGS) entry which is preliminary data.</text>
</comment>
<gene>
    <name evidence="3" type="ORF">KP803_00680</name>
</gene>
<evidence type="ECO:0000256" key="2">
    <source>
        <dbReference type="SAM" id="SignalP"/>
    </source>
</evidence>
<accession>A0A9X1XEZ3</accession>
<evidence type="ECO:0000256" key="1">
    <source>
        <dbReference type="SAM" id="MobiDB-lite"/>
    </source>
</evidence>
<dbReference type="EMBL" id="JAJHVV010000001">
    <property type="protein sequence ID" value="MCK6261782.1"/>
    <property type="molecule type" value="Genomic_DNA"/>
</dbReference>
<dbReference type="AlphaFoldDB" id="A0A9X1XEZ3"/>
<evidence type="ECO:0000313" key="3">
    <source>
        <dbReference type="EMBL" id="MCK6261782.1"/>
    </source>
</evidence>
<feature type="compositionally biased region" description="Low complexity" evidence="1">
    <location>
        <begin position="32"/>
        <end position="45"/>
    </location>
</feature>
<keyword evidence="2" id="KW-0732">Signal</keyword>
<evidence type="ECO:0000313" key="4">
    <source>
        <dbReference type="Proteomes" id="UP001139559"/>
    </source>
</evidence>
<name>A0A9X1XEZ3_9VIBR</name>
<keyword evidence="4" id="KW-1185">Reference proteome</keyword>
<proteinExistence type="predicted"/>
<feature type="chain" id="PRO_5040962019" description="Lipoprotein" evidence="2">
    <location>
        <begin position="22"/>
        <end position="264"/>
    </location>
</feature>
<protein>
    <recommendedName>
        <fullName evidence="5">Lipoprotein</fullName>
    </recommendedName>
</protein>
<dbReference type="Proteomes" id="UP001139559">
    <property type="component" value="Unassembled WGS sequence"/>
</dbReference>
<evidence type="ECO:0008006" key="5">
    <source>
        <dbReference type="Google" id="ProtNLM"/>
    </source>
</evidence>
<dbReference type="PROSITE" id="PS51257">
    <property type="entry name" value="PROKAR_LIPOPROTEIN"/>
    <property type="match status" value="1"/>
</dbReference>